<evidence type="ECO:0000256" key="5">
    <source>
        <dbReference type="ARBA" id="ARBA00023136"/>
    </source>
</evidence>
<dbReference type="GO" id="GO:0005886">
    <property type="term" value="C:plasma membrane"/>
    <property type="evidence" value="ECO:0007669"/>
    <property type="project" value="UniProtKB-SubCell"/>
</dbReference>
<evidence type="ECO:0000313" key="7">
    <source>
        <dbReference type="EMBL" id="SHN66732.1"/>
    </source>
</evidence>
<feature type="transmembrane region" description="Helical" evidence="6">
    <location>
        <begin position="54"/>
        <end position="74"/>
    </location>
</feature>
<keyword evidence="4 6" id="KW-1133">Transmembrane helix</keyword>
<protein>
    <submittedName>
        <fullName evidence="7">Putative effector of murein hydrolase LrgA, UPF0299 family</fullName>
    </submittedName>
</protein>
<evidence type="ECO:0000256" key="6">
    <source>
        <dbReference type="SAM" id="Phobius"/>
    </source>
</evidence>
<evidence type="ECO:0000256" key="3">
    <source>
        <dbReference type="ARBA" id="ARBA00022692"/>
    </source>
</evidence>
<dbReference type="GO" id="GO:0016787">
    <property type="term" value="F:hydrolase activity"/>
    <property type="evidence" value="ECO:0007669"/>
    <property type="project" value="UniProtKB-KW"/>
</dbReference>
<keyword evidence="3 6" id="KW-0812">Transmembrane</keyword>
<dbReference type="EMBL" id="FRDL01000005">
    <property type="protein sequence ID" value="SHN66732.1"/>
    <property type="molecule type" value="Genomic_DNA"/>
</dbReference>
<dbReference type="Proteomes" id="UP000184066">
    <property type="component" value="Unassembled WGS sequence"/>
</dbReference>
<evidence type="ECO:0000256" key="4">
    <source>
        <dbReference type="ARBA" id="ARBA00022989"/>
    </source>
</evidence>
<evidence type="ECO:0000256" key="1">
    <source>
        <dbReference type="ARBA" id="ARBA00004651"/>
    </source>
</evidence>
<reference evidence="7 8" key="1">
    <citation type="submission" date="2016-12" db="EMBL/GenBank/DDBJ databases">
        <authorList>
            <person name="Song W.-J."/>
            <person name="Kurnit D.M."/>
        </authorList>
    </citation>
    <scope>NUCLEOTIDE SEQUENCE [LARGE SCALE GENOMIC DNA]</scope>
    <source>
        <strain evidence="7 8">CGMCC 1.10808</strain>
    </source>
</reference>
<keyword evidence="5 6" id="KW-0472">Membrane</keyword>
<evidence type="ECO:0000256" key="2">
    <source>
        <dbReference type="ARBA" id="ARBA00022475"/>
    </source>
</evidence>
<feature type="transmembrane region" description="Helical" evidence="6">
    <location>
        <begin position="24"/>
        <end position="42"/>
    </location>
</feature>
<feature type="transmembrane region" description="Helical" evidence="6">
    <location>
        <begin position="86"/>
        <end position="112"/>
    </location>
</feature>
<organism evidence="7 8">
    <name type="scientific">Oceanicella actignis</name>
    <dbReference type="NCBI Taxonomy" id="1189325"/>
    <lineage>
        <taxon>Bacteria</taxon>
        <taxon>Pseudomonadati</taxon>
        <taxon>Pseudomonadota</taxon>
        <taxon>Alphaproteobacteria</taxon>
        <taxon>Rhodobacterales</taxon>
        <taxon>Paracoccaceae</taxon>
        <taxon>Oceanicella</taxon>
    </lineage>
</organism>
<name>A0A1M7T7U2_9RHOB</name>
<gene>
    <name evidence="7" type="ORF">SAMN05216200_10515</name>
</gene>
<keyword evidence="2" id="KW-1003">Cell membrane</keyword>
<keyword evidence="7" id="KW-0378">Hydrolase</keyword>
<comment type="subcellular location">
    <subcellularLocation>
        <location evidence="1">Cell membrane</location>
        <topology evidence="1">Multi-pass membrane protein</topology>
    </subcellularLocation>
</comment>
<dbReference type="RefSeq" id="WP_072747415.1">
    <property type="nucleotide sequence ID" value="NZ_FOHL01000005.1"/>
</dbReference>
<dbReference type="STRING" id="1189325.SAMN04488119_10516"/>
<dbReference type="OrthoDB" id="385012at2"/>
<keyword evidence="8" id="KW-1185">Reference proteome</keyword>
<accession>A0A1M7T7U2</accession>
<dbReference type="AlphaFoldDB" id="A0A1M7T7U2"/>
<dbReference type="PANTHER" id="PTHR33931">
    <property type="entry name" value="HOLIN-LIKE PROTEIN CIDA-RELATED"/>
    <property type="match status" value="1"/>
</dbReference>
<dbReference type="PANTHER" id="PTHR33931:SF2">
    <property type="entry name" value="HOLIN-LIKE PROTEIN CIDA"/>
    <property type="match status" value="1"/>
</dbReference>
<evidence type="ECO:0000313" key="8">
    <source>
        <dbReference type="Proteomes" id="UP000184066"/>
    </source>
</evidence>
<dbReference type="Pfam" id="PF03788">
    <property type="entry name" value="LrgA"/>
    <property type="match status" value="1"/>
</dbReference>
<dbReference type="InterPro" id="IPR005538">
    <property type="entry name" value="LrgA/CidA"/>
</dbReference>
<proteinExistence type="predicted"/>
<sequence>MLSALSLLLTCQLAGELVTRGAGLPLPGPVVGLAMLLALLVARPSLIETIRPTAAIILANLSLFFVPAGVGVVANLDVLSADWPAILAVLALSTVLAMLAAVGAFLAALRLLRRDEA</sequence>